<dbReference type="NCBIfam" id="TIGR02348">
    <property type="entry name" value="GroEL"/>
    <property type="match status" value="1"/>
</dbReference>
<evidence type="ECO:0000256" key="11">
    <source>
        <dbReference type="RuleBase" id="RU000419"/>
    </source>
</evidence>
<dbReference type="AlphaFoldDB" id="A0A3N4ZIU4"/>
<dbReference type="PROSITE" id="PS00296">
    <property type="entry name" value="CHAPERONINS_CPN60"/>
    <property type="match status" value="1"/>
</dbReference>
<dbReference type="NCBIfam" id="NF009487">
    <property type="entry name" value="PRK12849.1"/>
    <property type="match status" value="1"/>
</dbReference>
<dbReference type="EC" id="5.6.1.7" evidence="9"/>
<feature type="binding site" evidence="9">
    <location>
        <begin position="477"/>
        <end position="479"/>
    </location>
    <ligand>
        <name>ATP</name>
        <dbReference type="ChEBI" id="CHEBI:30616"/>
    </ligand>
</feature>
<dbReference type="GO" id="GO:0016853">
    <property type="term" value="F:isomerase activity"/>
    <property type="evidence" value="ECO:0007669"/>
    <property type="project" value="UniProtKB-KW"/>
</dbReference>
<sequence>MAKMIAFDEEARRSMERGLNQLADTVKVTLGPKGRNVVLDKKWGAPTITNDGVSIAKEIELEDPYERIGAELVKEVAKKTDDVAGDGTTTATVLAQALVKEGLRVVAAGANPIAVKRGIEKATEAVTEQLLNSATEVETKEQIASTAAISAGDPAIGELIAEALDKVGKEGVITVEESNTFGLELELTEGMRFDKGFLARYFETDPERQEAVLEDPYVLIVESKISNVKDMLPVLDQVMKQGRALLIIAEDVEGEALATLVLNKIRGTFKSVAVKAPGFGDRRKAMLQDIAILTGGQVISETVGLKLENATLDMLGTARKVVVTKDETTIVEGSGDAELISGRVNQIRSEIEKSDSDYDREKLQERLAKLAGGVAVIKAGAATEVELKERKHRIEDAVRNAKAAVEEGIVAGGGVALIQASAIAFEKLDLEDDEAIGAQIVRAAVDAPLKQIAINAGLEGGVVAEKVRGLEIGHGLNAATGVYEDLLAAGVNDPVKVTRSALQNAASIAALFLTTEAVVADKPEKAAAAPAGDGGMGDMGGMGF</sequence>
<comment type="caution">
    <text evidence="12">The sequence shown here is derived from an EMBL/GenBank/DDBJ whole genome shotgun (WGS) entry which is preliminary data.</text>
</comment>
<dbReference type="GO" id="GO:0009408">
    <property type="term" value="P:response to heat"/>
    <property type="evidence" value="ECO:0007669"/>
    <property type="project" value="UniProtKB-ARBA"/>
</dbReference>
<keyword evidence="5 9" id="KW-0067">ATP-binding</keyword>
<organism evidence="12 13">
    <name type="scientific">Myceligenerans xiligouense</name>
    <dbReference type="NCBI Taxonomy" id="253184"/>
    <lineage>
        <taxon>Bacteria</taxon>
        <taxon>Bacillati</taxon>
        <taxon>Actinomycetota</taxon>
        <taxon>Actinomycetes</taxon>
        <taxon>Micrococcales</taxon>
        <taxon>Promicromonosporaceae</taxon>
        <taxon>Myceligenerans</taxon>
    </lineage>
</organism>
<dbReference type="NCBIfam" id="NF000592">
    <property type="entry name" value="PRK00013.1"/>
    <property type="match status" value="1"/>
</dbReference>
<feature type="binding site" evidence="9">
    <location>
        <position position="413"/>
    </location>
    <ligand>
        <name>ATP</name>
        <dbReference type="ChEBI" id="CHEBI:30616"/>
    </ligand>
</feature>
<dbReference type="Gene3D" id="1.10.560.10">
    <property type="entry name" value="GroEL-like equatorial domain"/>
    <property type="match status" value="1"/>
</dbReference>
<evidence type="ECO:0000256" key="2">
    <source>
        <dbReference type="ARBA" id="ARBA00004241"/>
    </source>
</evidence>
<evidence type="ECO:0000256" key="8">
    <source>
        <dbReference type="ARBA" id="ARBA00025702"/>
    </source>
</evidence>
<proteinExistence type="inferred from homology"/>
<evidence type="ECO:0000256" key="9">
    <source>
        <dbReference type="HAMAP-Rule" id="MF_00600"/>
    </source>
</evidence>
<dbReference type="Gene3D" id="3.30.260.10">
    <property type="entry name" value="TCP-1-like chaperonin intermediate domain"/>
    <property type="match status" value="1"/>
</dbReference>
<keyword evidence="9" id="KW-0963">Cytoplasm</keyword>
<dbReference type="GO" id="GO:0005737">
    <property type="term" value="C:cytoplasm"/>
    <property type="evidence" value="ECO:0007669"/>
    <property type="project" value="UniProtKB-SubCell"/>
</dbReference>
<dbReference type="RefSeq" id="WP_123813076.1">
    <property type="nucleotide sequence ID" value="NZ_RKQZ01000001.1"/>
</dbReference>
<feature type="binding site" evidence="9">
    <location>
        <begin position="86"/>
        <end position="90"/>
    </location>
    <ligand>
        <name>ATP</name>
        <dbReference type="ChEBI" id="CHEBI:30616"/>
    </ligand>
</feature>
<reference evidence="12 13" key="1">
    <citation type="submission" date="2018-11" db="EMBL/GenBank/DDBJ databases">
        <title>Sequencing the genomes of 1000 actinobacteria strains.</title>
        <authorList>
            <person name="Klenk H.-P."/>
        </authorList>
    </citation>
    <scope>NUCLEOTIDE SEQUENCE [LARGE SCALE GENOMIC DNA]</scope>
    <source>
        <strain evidence="12 13">DSM 15700</strain>
    </source>
</reference>
<evidence type="ECO:0000256" key="6">
    <source>
        <dbReference type="ARBA" id="ARBA00023186"/>
    </source>
</evidence>
<evidence type="ECO:0000256" key="10">
    <source>
        <dbReference type="RuleBase" id="RU000418"/>
    </source>
</evidence>
<dbReference type="NCBIfam" id="NF009489">
    <property type="entry name" value="PRK12851.1"/>
    <property type="match status" value="1"/>
</dbReference>
<evidence type="ECO:0000256" key="5">
    <source>
        <dbReference type="ARBA" id="ARBA00022840"/>
    </source>
</evidence>
<dbReference type="GO" id="GO:0005524">
    <property type="term" value="F:ATP binding"/>
    <property type="evidence" value="ECO:0007669"/>
    <property type="project" value="UniProtKB-UniRule"/>
</dbReference>
<dbReference type="PANTHER" id="PTHR45633">
    <property type="entry name" value="60 KDA HEAT SHOCK PROTEIN, MITOCHONDRIAL"/>
    <property type="match status" value="1"/>
</dbReference>
<dbReference type="GO" id="GO:0042026">
    <property type="term" value="P:protein refolding"/>
    <property type="evidence" value="ECO:0007669"/>
    <property type="project" value="UniProtKB-UniRule"/>
</dbReference>
<dbReference type="InterPro" id="IPR002423">
    <property type="entry name" value="Cpn60/GroEL/TCP-1"/>
</dbReference>
<dbReference type="PRINTS" id="PR00298">
    <property type="entry name" value="CHAPERONIN60"/>
</dbReference>
<feature type="binding site" evidence="9">
    <location>
        <position position="493"/>
    </location>
    <ligand>
        <name>ATP</name>
        <dbReference type="ChEBI" id="CHEBI:30616"/>
    </ligand>
</feature>
<dbReference type="SUPFAM" id="SSF54849">
    <property type="entry name" value="GroEL-intermediate domain like"/>
    <property type="match status" value="1"/>
</dbReference>
<feature type="binding site" evidence="9">
    <location>
        <begin position="29"/>
        <end position="32"/>
    </location>
    <ligand>
        <name>ATP</name>
        <dbReference type="ChEBI" id="CHEBI:30616"/>
    </ligand>
</feature>
<dbReference type="NCBIfam" id="NF009488">
    <property type="entry name" value="PRK12850.1"/>
    <property type="match status" value="1"/>
</dbReference>
<dbReference type="GO" id="GO:0042603">
    <property type="term" value="C:capsule"/>
    <property type="evidence" value="ECO:0007669"/>
    <property type="project" value="UniProtKB-SubCell"/>
</dbReference>
<dbReference type="InterPro" id="IPR027410">
    <property type="entry name" value="TCP-1-like_intermed_sf"/>
</dbReference>
<evidence type="ECO:0000256" key="7">
    <source>
        <dbReference type="ARBA" id="ARBA00023235"/>
    </source>
</evidence>
<dbReference type="GO" id="GO:0051082">
    <property type="term" value="F:unfolded protein binding"/>
    <property type="evidence" value="ECO:0007669"/>
    <property type="project" value="UniProtKB-UniRule"/>
</dbReference>
<evidence type="ECO:0000313" key="13">
    <source>
        <dbReference type="Proteomes" id="UP000280501"/>
    </source>
</evidence>
<comment type="similarity">
    <text evidence="3 9 10">Belongs to the chaperonin (HSP60) family.</text>
</comment>
<dbReference type="Gene3D" id="3.50.7.10">
    <property type="entry name" value="GroEL"/>
    <property type="match status" value="1"/>
</dbReference>
<dbReference type="GO" id="GO:0009986">
    <property type="term" value="C:cell surface"/>
    <property type="evidence" value="ECO:0007669"/>
    <property type="project" value="UniProtKB-SubCell"/>
</dbReference>
<evidence type="ECO:0000256" key="4">
    <source>
        <dbReference type="ARBA" id="ARBA00022741"/>
    </source>
</evidence>
<comment type="subunit">
    <text evidence="9 11">Forms a cylinder of 14 subunits composed of two heptameric rings stacked back-to-back. Interacts with the co-chaperonin GroES.</text>
</comment>
<dbReference type="GO" id="GO:0140662">
    <property type="term" value="F:ATP-dependent protein folding chaperone"/>
    <property type="evidence" value="ECO:0007669"/>
    <property type="project" value="InterPro"/>
</dbReference>
<evidence type="ECO:0000256" key="1">
    <source>
        <dbReference type="ARBA" id="ARBA00004191"/>
    </source>
</evidence>
<comment type="caution">
    <text evidence="9">Lacks conserved residue(s) required for the propagation of feature annotation.</text>
</comment>
<evidence type="ECO:0000256" key="3">
    <source>
        <dbReference type="ARBA" id="ARBA00006607"/>
    </source>
</evidence>
<comment type="function">
    <text evidence="9 11">Together with its co-chaperonin GroES, plays an essential role in assisting protein folding. The GroEL-GroES system forms a nano-cage that allows encapsulation of the non-native substrate proteins and provides a physical environment optimized to promote and accelerate protein folding.</text>
</comment>
<dbReference type="EMBL" id="RKQZ01000001">
    <property type="protein sequence ID" value="RPF19831.1"/>
    <property type="molecule type" value="Genomic_DNA"/>
</dbReference>
<dbReference type="InterPro" id="IPR001844">
    <property type="entry name" value="Cpn60/GroEL"/>
</dbReference>
<dbReference type="InterPro" id="IPR018370">
    <property type="entry name" value="Chaperonin_Cpn60_CS"/>
</dbReference>
<gene>
    <name evidence="9" type="primary">groEL</name>
    <name evidence="9" type="synonym">groL</name>
    <name evidence="12" type="ORF">EDD34_0397</name>
</gene>
<dbReference type="SUPFAM" id="SSF48592">
    <property type="entry name" value="GroEL equatorial domain-like"/>
    <property type="match status" value="1"/>
</dbReference>
<dbReference type="FunFam" id="3.50.7.10:FF:000001">
    <property type="entry name" value="60 kDa chaperonin"/>
    <property type="match status" value="1"/>
</dbReference>
<name>A0A3N4ZIU4_9MICO</name>
<accession>A0A3N4ZIU4</accession>
<dbReference type="OrthoDB" id="9766614at2"/>
<keyword evidence="7 9" id="KW-0413">Isomerase</keyword>
<comment type="subcellular location">
    <subcellularLocation>
        <location evidence="2">Cell surface</location>
    </subcellularLocation>
    <subcellularLocation>
        <location evidence="9">Cytoplasm</location>
    </subcellularLocation>
    <subcellularLocation>
        <location evidence="8">Secreted</location>
        <location evidence="8">Capsule</location>
    </subcellularLocation>
    <subcellularLocation>
        <location evidence="1">Secreted</location>
        <location evidence="1">Cell wall</location>
    </subcellularLocation>
</comment>
<dbReference type="Proteomes" id="UP000280501">
    <property type="component" value="Unassembled WGS sequence"/>
</dbReference>
<dbReference type="InterPro" id="IPR027413">
    <property type="entry name" value="GROEL-like_equatorial_sf"/>
</dbReference>
<keyword evidence="6 9" id="KW-0143">Chaperone</keyword>
<dbReference type="CDD" id="cd03344">
    <property type="entry name" value="GroEL"/>
    <property type="match status" value="1"/>
</dbReference>
<dbReference type="SUPFAM" id="SSF52029">
    <property type="entry name" value="GroEL apical domain-like"/>
    <property type="match status" value="1"/>
</dbReference>
<keyword evidence="13" id="KW-1185">Reference proteome</keyword>
<keyword evidence="4 9" id="KW-0547">Nucleotide-binding</keyword>
<dbReference type="InterPro" id="IPR027409">
    <property type="entry name" value="GroEL-like_apical_dom_sf"/>
</dbReference>
<dbReference type="HAMAP" id="MF_00600">
    <property type="entry name" value="CH60"/>
    <property type="match status" value="1"/>
</dbReference>
<dbReference type="Pfam" id="PF00118">
    <property type="entry name" value="Cpn60_TCP1"/>
    <property type="match status" value="1"/>
</dbReference>
<evidence type="ECO:0000313" key="12">
    <source>
        <dbReference type="EMBL" id="RPF19831.1"/>
    </source>
</evidence>
<protein>
    <recommendedName>
        <fullName evidence="9">Chaperonin GroEL</fullName>
        <ecNumber evidence="9">5.6.1.7</ecNumber>
    </recommendedName>
    <alternativeName>
        <fullName evidence="9">60 kDa chaperonin</fullName>
    </alternativeName>
    <alternativeName>
        <fullName evidence="9">Chaperonin-60</fullName>
        <shortName evidence="9">Cpn60</shortName>
    </alternativeName>
</protein>